<dbReference type="Proteomes" id="UP000008068">
    <property type="component" value="Unassembled WGS sequence"/>
</dbReference>
<name>G0P1H2_CAEBE</name>
<keyword evidence="2" id="KW-1185">Reference proteome</keyword>
<dbReference type="AlphaFoldDB" id="G0P1H2"/>
<dbReference type="OMA" id="HENKEIC"/>
<sequence>MKLEFILSPLTVSSNLNDADYVQLISNCIKYGHESGVFDVNKLILAYTQTTKELTQDLFESIQSFQEISLDHNSPIKLARKGISRVLSLDGETITHNDSCVSPMLYFVEKRGDTFIETIVDNFKREIVFKREVIEFHNLIDIQSEPQRAYQLSATVDENTGEVVMTDFEEHEYQQWLTSFPPRSVHQATPMLTVTFDGVDLEKKKSACVKEIVETLLNNDLINSKSGFIVDRIFSNCSGIINKQDFQKNLATAPKFTLKPGNDVDPLPLKLDKSGDIYKLKNSNWVTWKVEKKTVQPLFIVSGKDKKNSQLEVIFESDRVLVCTNVRVVTSSVVLWTTKIQVEWLENGTYTVSPEVMEVDGEEDDIENDSFENFVADGKESDSLPEAVDFYDFPNFQSTSNSAETEEKSKTLPVIFFSLKIPMKI</sequence>
<dbReference type="EMBL" id="GL380013">
    <property type="protein sequence ID" value="EGT42344.1"/>
    <property type="molecule type" value="Genomic_DNA"/>
</dbReference>
<accession>G0P1H2</accession>
<reference evidence="2" key="1">
    <citation type="submission" date="2011-07" db="EMBL/GenBank/DDBJ databases">
        <authorList>
            <consortium name="Caenorhabditis brenneri Sequencing and Analysis Consortium"/>
            <person name="Wilson R.K."/>
        </authorList>
    </citation>
    <scope>NUCLEOTIDE SEQUENCE [LARGE SCALE GENOMIC DNA]</scope>
    <source>
        <strain evidence="2">PB2801</strain>
    </source>
</reference>
<dbReference type="HOGENOM" id="CLU_645964_0_0_1"/>
<dbReference type="InParanoid" id="G0P1H2"/>
<evidence type="ECO:0000313" key="1">
    <source>
        <dbReference type="EMBL" id="EGT42344.1"/>
    </source>
</evidence>
<protein>
    <submittedName>
        <fullName evidence="1">Uncharacterized protein</fullName>
    </submittedName>
</protein>
<gene>
    <name evidence="1" type="ORF">CAEBREN_19838</name>
</gene>
<organism evidence="2">
    <name type="scientific">Caenorhabditis brenneri</name>
    <name type="common">Nematode worm</name>
    <dbReference type="NCBI Taxonomy" id="135651"/>
    <lineage>
        <taxon>Eukaryota</taxon>
        <taxon>Metazoa</taxon>
        <taxon>Ecdysozoa</taxon>
        <taxon>Nematoda</taxon>
        <taxon>Chromadorea</taxon>
        <taxon>Rhabditida</taxon>
        <taxon>Rhabditina</taxon>
        <taxon>Rhabditomorpha</taxon>
        <taxon>Rhabditoidea</taxon>
        <taxon>Rhabditidae</taxon>
        <taxon>Peloderinae</taxon>
        <taxon>Caenorhabditis</taxon>
    </lineage>
</organism>
<dbReference type="eggNOG" id="ENOG502TK3N">
    <property type="taxonomic scope" value="Eukaryota"/>
</dbReference>
<proteinExistence type="predicted"/>
<evidence type="ECO:0000313" key="2">
    <source>
        <dbReference type="Proteomes" id="UP000008068"/>
    </source>
</evidence>